<reference evidence="2 3" key="1">
    <citation type="submission" date="2018-11" db="EMBL/GenBank/DDBJ databases">
        <title>Mesobaculum littorinae gen. nov., sp. nov., isolated from Littorina scabra that represents a novel genus of the order Rhodobacteraceae.</title>
        <authorList>
            <person name="Li F."/>
        </authorList>
    </citation>
    <scope>NUCLEOTIDE SEQUENCE [LARGE SCALE GENOMIC DNA]</scope>
    <source>
        <strain evidence="2 3">M0103</strain>
    </source>
</reference>
<dbReference type="Pfam" id="PF09130">
    <property type="entry name" value="DUF1932"/>
    <property type="match status" value="1"/>
</dbReference>
<evidence type="ECO:0000313" key="3">
    <source>
        <dbReference type="Proteomes" id="UP000285908"/>
    </source>
</evidence>
<dbReference type="InterPro" id="IPR036291">
    <property type="entry name" value="NAD(P)-bd_dom_sf"/>
</dbReference>
<comment type="caution">
    <text evidence="2">The sequence shown here is derived from an EMBL/GenBank/DDBJ whole genome shotgun (WGS) entry which is preliminary data.</text>
</comment>
<name>A0A438AH27_9RHOB</name>
<accession>A0A438AH27</accession>
<organism evidence="2 3">
    <name type="scientific">Mesobaculum littorinae</name>
    <dbReference type="NCBI Taxonomy" id="2486419"/>
    <lineage>
        <taxon>Bacteria</taxon>
        <taxon>Pseudomonadati</taxon>
        <taxon>Pseudomonadota</taxon>
        <taxon>Alphaproteobacteria</taxon>
        <taxon>Rhodobacterales</taxon>
        <taxon>Roseobacteraceae</taxon>
        <taxon>Mesobaculum</taxon>
    </lineage>
</organism>
<gene>
    <name evidence="2" type="ORF">EKE94_10440</name>
</gene>
<feature type="domain" description="Phosphogluconate dehydrogenase NAD-binding putative C-terminal" evidence="1">
    <location>
        <begin position="190"/>
        <end position="259"/>
    </location>
</feature>
<dbReference type="Gene3D" id="1.10.1040.10">
    <property type="entry name" value="N-(1-d-carboxylethyl)-l-norvaline Dehydrogenase, domain 2"/>
    <property type="match status" value="1"/>
</dbReference>
<evidence type="ECO:0000313" key="2">
    <source>
        <dbReference type="EMBL" id="RVV97887.1"/>
    </source>
</evidence>
<dbReference type="Gene3D" id="3.40.50.720">
    <property type="entry name" value="NAD(P)-binding Rossmann-like Domain"/>
    <property type="match status" value="1"/>
</dbReference>
<protein>
    <submittedName>
        <fullName evidence="2">NAD(P)-dependent oxidoreductase</fullName>
    </submittedName>
</protein>
<dbReference type="InterPro" id="IPR013328">
    <property type="entry name" value="6PGD_dom2"/>
</dbReference>
<proteinExistence type="predicted"/>
<dbReference type="RefSeq" id="WP_127906552.1">
    <property type="nucleotide sequence ID" value="NZ_RQXX01000003.1"/>
</dbReference>
<sequence>MKIGFLGYGEAARAFRATLAEHDPGLDFLAWDIALHRQGASEMSRAIEADGVGLTDPAGLGAADWLISAVTADQSLEALTSMTPHLRQGQVVVDINSVSPGRKRDSADLVTGRGARYLDMAVMAPVHPRGHRTPVLCAGPLDGIGDQLDRLDFAWRKAGDDVGQATAIKMCRSLFVKGLEAITVECLLAAEASGCFDEIHASISDSFPGLGWPDFAAYEFERTLRHGARRAAEMRESAATVSELGLNGALASEIAAVQDAMGAADAAPPDRDNLRAGIRAVLNARRKD</sequence>
<dbReference type="InterPro" id="IPR015814">
    <property type="entry name" value="Pgluconate_DH_NAD-bd_C"/>
</dbReference>
<dbReference type="AlphaFoldDB" id="A0A438AH27"/>
<evidence type="ECO:0000259" key="1">
    <source>
        <dbReference type="Pfam" id="PF09130"/>
    </source>
</evidence>
<dbReference type="Proteomes" id="UP000285908">
    <property type="component" value="Unassembled WGS sequence"/>
</dbReference>
<keyword evidence="3" id="KW-1185">Reference proteome</keyword>
<dbReference type="OrthoDB" id="4333at2"/>
<dbReference type="SUPFAM" id="SSF48179">
    <property type="entry name" value="6-phosphogluconate dehydrogenase C-terminal domain-like"/>
    <property type="match status" value="1"/>
</dbReference>
<dbReference type="EMBL" id="RQXX01000003">
    <property type="protein sequence ID" value="RVV97887.1"/>
    <property type="molecule type" value="Genomic_DNA"/>
</dbReference>
<dbReference type="SUPFAM" id="SSF51735">
    <property type="entry name" value="NAD(P)-binding Rossmann-fold domains"/>
    <property type="match status" value="1"/>
</dbReference>
<dbReference type="InterPro" id="IPR008927">
    <property type="entry name" value="6-PGluconate_DH-like_C_sf"/>
</dbReference>